<keyword evidence="2" id="KW-0808">Transferase</keyword>
<evidence type="ECO:0000259" key="1">
    <source>
        <dbReference type="Pfam" id="PF03819"/>
    </source>
</evidence>
<organism evidence="2 3">
    <name type="scientific">Desulfobacula phenolica</name>
    <dbReference type="NCBI Taxonomy" id="90732"/>
    <lineage>
        <taxon>Bacteria</taxon>
        <taxon>Pseudomonadati</taxon>
        <taxon>Thermodesulfobacteriota</taxon>
        <taxon>Desulfobacteria</taxon>
        <taxon>Desulfobacterales</taxon>
        <taxon>Desulfobacteraceae</taxon>
        <taxon>Desulfobacula</taxon>
    </lineage>
</organism>
<dbReference type="AlphaFoldDB" id="A0A1H2DLQ4"/>
<dbReference type="GO" id="GO:0046061">
    <property type="term" value="P:dATP catabolic process"/>
    <property type="evidence" value="ECO:0007669"/>
    <property type="project" value="TreeGrafter"/>
</dbReference>
<dbReference type="InterPro" id="IPR011551">
    <property type="entry name" value="NTP_PyrPHydrolase_MazG"/>
</dbReference>
<sequence>METIDALFNIIRTLRSKNGCAWDQKQTPETMWKCLAEELYELEEAIAKQDMQNICEELGDVLFQLIFVLEIFQEKQAFTFSEVVDKVSKKMIRRHPHVYEDASISNEQELNQQWESIKALEHEENGQIRASVLDSVPKGMPSLIRALKVSKCAVKEGFDWDNIHEVLDAAKDEINEFEEALRSGSKNEAMMEFGDILFTLVNVARVAGFHPETALAGSTAKFEGRFRLMEKELKEKQVNLKDLSKNQKELFWNRAKQSYDR</sequence>
<dbReference type="GO" id="GO:0046047">
    <property type="term" value="P:TTP catabolic process"/>
    <property type="evidence" value="ECO:0007669"/>
    <property type="project" value="TreeGrafter"/>
</dbReference>
<dbReference type="GO" id="GO:0008168">
    <property type="term" value="F:methyltransferase activity"/>
    <property type="evidence" value="ECO:0007669"/>
    <property type="project" value="UniProtKB-KW"/>
</dbReference>
<dbReference type="RefSeq" id="WP_092229322.1">
    <property type="nucleotide sequence ID" value="NZ_FNLL01000001.1"/>
</dbReference>
<dbReference type="PANTHER" id="PTHR30522">
    <property type="entry name" value="NUCLEOSIDE TRIPHOSPHATE PYROPHOSPHOHYDROLASE"/>
    <property type="match status" value="1"/>
</dbReference>
<dbReference type="FunFam" id="1.10.287.1080:FF:000001">
    <property type="entry name" value="Nucleoside triphosphate pyrophosphohydrolase"/>
    <property type="match status" value="1"/>
</dbReference>
<dbReference type="Proteomes" id="UP000199608">
    <property type="component" value="Unassembled WGS sequence"/>
</dbReference>
<dbReference type="InterPro" id="IPR048011">
    <property type="entry name" value="NTP-PPase_MazG-like_C"/>
</dbReference>
<accession>A0A1H2DLQ4</accession>
<dbReference type="CDD" id="cd11529">
    <property type="entry name" value="NTP-PPase_MazG_Cterm"/>
    <property type="match status" value="1"/>
</dbReference>
<dbReference type="NCBIfam" id="TIGR00444">
    <property type="entry name" value="mazG"/>
    <property type="match status" value="1"/>
</dbReference>
<name>A0A1H2DLQ4_9BACT</name>
<dbReference type="GO" id="GO:0006203">
    <property type="term" value="P:dGTP catabolic process"/>
    <property type="evidence" value="ECO:0007669"/>
    <property type="project" value="TreeGrafter"/>
</dbReference>
<dbReference type="GO" id="GO:0046081">
    <property type="term" value="P:dUTP catabolic process"/>
    <property type="evidence" value="ECO:0007669"/>
    <property type="project" value="TreeGrafter"/>
</dbReference>
<dbReference type="PANTHER" id="PTHR30522:SF0">
    <property type="entry name" value="NUCLEOSIDE TRIPHOSPHATE PYROPHOSPHOHYDROLASE"/>
    <property type="match status" value="1"/>
</dbReference>
<dbReference type="GO" id="GO:0032259">
    <property type="term" value="P:methylation"/>
    <property type="evidence" value="ECO:0007669"/>
    <property type="project" value="UniProtKB-KW"/>
</dbReference>
<dbReference type="InterPro" id="IPR004518">
    <property type="entry name" value="MazG-like_dom"/>
</dbReference>
<dbReference type="CDD" id="cd11528">
    <property type="entry name" value="NTP-PPase_MazG_Nterm"/>
    <property type="match status" value="1"/>
</dbReference>
<gene>
    <name evidence="2" type="ORF">SAMN04487931_10130</name>
</gene>
<keyword evidence="3" id="KW-1185">Reference proteome</keyword>
<reference evidence="3" key="1">
    <citation type="submission" date="2016-10" db="EMBL/GenBank/DDBJ databases">
        <authorList>
            <person name="Varghese N."/>
            <person name="Submissions S."/>
        </authorList>
    </citation>
    <scope>NUCLEOTIDE SEQUENCE [LARGE SCALE GENOMIC DNA]</scope>
    <source>
        <strain evidence="3">DSM 3384</strain>
    </source>
</reference>
<proteinExistence type="predicted"/>
<dbReference type="InterPro" id="IPR048015">
    <property type="entry name" value="NTP-PPase_MazG-like_N"/>
</dbReference>
<dbReference type="NCBIfam" id="NF007113">
    <property type="entry name" value="PRK09562.1"/>
    <property type="match status" value="1"/>
</dbReference>
<dbReference type="SUPFAM" id="SSF101386">
    <property type="entry name" value="all-alpha NTP pyrophosphatases"/>
    <property type="match status" value="2"/>
</dbReference>
<dbReference type="Pfam" id="PF03819">
    <property type="entry name" value="MazG"/>
    <property type="match status" value="2"/>
</dbReference>
<dbReference type="GO" id="GO:0046052">
    <property type="term" value="P:UTP catabolic process"/>
    <property type="evidence" value="ECO:0007669"/>
    <property type="project" value="TreeGrafter"/>
</dbReference>
<dbReference type="GO" id="GO:0006950">
    <property type="term" value="P:response to stress"/>
    <property type="evidence" value="ECO:0007669"/>
    <property type="project" value="UniProtKB-ARBA"/>
</dbReference>
<dbReference type="EMBL" id="FNLL01000001">
    <property type="protein sequence ID" value="SDT83825.1"/>
    <property type="molecule type" value="Genomic_DNA"/>
</dbReference>
<feature type="domain" description="NTP pyrophosphohydrolase MazG-like" evidence="1">
    <location>
        <begin position="167"/>
        <end position="225"/>
    </location>
</feature>
<evidence type="ECO:0000313" key="3">
    <source>
        <dbReference type="Proteomes" id="UP000199608"/>
    </source>
</evidence>
<dbReference type="GO" id="GO:0047429">
    <property type="term" value="F:nucleoside triphosphate diphosphatase activity"/>
    <property type="evidence" value="ECO:0007669"/>
    <property type="project" value="InterPro"/>
</dbReference>
<keyword evidence="2" id="KW-0489">Methyltransferase</keyword>
<feature type="domain" description="NTP pyrophosphohydrolase MazG-like" evidence="1">
    <location>
        <begin position="26"/>
        <end position="98"/>
    </location>
</feature>
<dbReference type="Gene3D" id="1.10.287.1080">
    <property type="entry name" value="MazG-like"/>
    <property type="match status" value="2"/>
</dbReference>
<protein>
    <submittedName>
        <fullName evidence="2">Tetrapyrrole methylase family protein / MazG family protein</fullName>
    </submittedName>
</protein>
<evidence type="ECO:0000313" key="2">
    <source>
        <dbReference type="EMBL" id="SDT83825.1"/>
    </source>
</evidence>
<dbReference type="GO" id="GO:0046076">
    <property type="term" value="P:dTTP catabolic process"/>
    <property type="evidence" value="ECO:0007669"/>
    <property type="project" value="TreeGrafter"/>
</dbReference>